<keyword evidence="1" id="KW-0175">Coiled coil</keyword>
<keyword evidence="5" id="KW-1185">Reference proteome</keyword>
<accession>A0A9X1B7P9</accession>
<comment type="caution">
    <text evidence="4">The sequence shown here is derived from an EMBL/GenBank/DDBJ whole genome shotgun (WGS) entry which is preliminary data.</text>
</comment>
<dbReference type="EMBL" id="NRSD01000001">
    <property type="protein sequence ID" value="MBK1643488.1"/>
    <property type="molecule type" value="Genomic_DNA"/>
</dbReference>
<feature type="signal peptide" evidence="3">
    <location>
        <begin position="1"/>
        <end position="26"/>
    </location>
</feature>
<dbReference type="RefSeq" id="WP_200386249.1">
    <property type="nucleotide sequence ID" value="NZ_NRSD01000001.1"/>
</dbReference>
<evidence type="ECO:0000256" key="1">
    <source>
        <dbReference type="SAM" id="Coils"/>
    </source>
</evidence>
<evidence type="ECO:0000256" key="3">
    <source>
        <dbReference type="SAM" id="SignalP"/>
    </source>
</evidence>
<feature type="region of interest" description="Disordered" evidence="2">
    <location>
        <begin position="35"/>
        <end position="63"/>
    </location>
</feature>
<gene>
    <name evidence="4" type="ORF">CKO25_02210</name>
</gene>
<feature type="chain" id="PRO_5040832920" description="DUF3106 domain-containing protein" evidence="3">
    <location>
        <begin position="27"/>
        <end position="253"/>
    </location>
</feature>
<sequence>MHETSRLIPIVSAATLALVISQGVFAETVTPEASPAEAAPASEPAAVAAPASPADAAEREKRYEELRASAAEIGLALPETPPWLAAPAMPEPPPMPERFGMSPEDLDAMREQRRAMMEKMRSMSPEERRAMREAHWEQMRADAAERGIEMPETPPWVEAEQRRKAMEEQLEQYRQTIDAMTEEQIEAARVLFGSPPPMPQFPPMPKRMPHQGYGHGPYGGHPGGMPYGGDPRAMGYGPMMPYYGAPSMPQDAE</sequence>
<evidence type="ECO:0000256" key="2">
    <source>
        <dbReference type="SAM" id="MobiDB-lite"/>
    </source>
</evidence>
<reference evidence="4 5" key="1">
    <citation type="journal article" date="2020" name="Microorganisms">
        <title>Osmotic Adaptation and Compatible Solute Biosynthesis of Phototrophic Bacteria as Revealed from Genome Analyses.</title>
        <authorList>
            <person name="Imhoff J.F."/>
            <person name="Rahn T."/>
            <person name="Kunzel S."/>
            <person name="Keller A."/>
            <person name="Neulinger S.C."/>
        </authorList>
    </citation>
    <scope>NUCLEOTIDE SEQUENCE [LARGE SCALE GENOMIC DNA]</scope>
    <source>
        <strain evidence="4 5">DSM 21303</strain>
    </source>
</reference>
<name>A0A9X1B7P9_9GAMM</name>
<keyword evidence="3" id="KW-0732">Signal</keyword>
<proteinExistence type="predicted"/>
<evidence type="ECO:0000313" key="4">
    <source>
        <dbReference type="EMBL" id="MBK1643488.1"/>
    </source>
</evidence>
<evidence type="ECO:0008006" key="6">
    <source>
        <dbReference type="Google" id="ProtNLM"/>
    </source>
</evidence>
<dbReference type="AlphaFoldDB" id="A0A9X1B7P9"/>
<feature type="compositionally biased region" description="Low complexity" evidence="2">
    <location>
        <begin position="35"/>
        <end position="55"/>
    </location>
</feature>
<dbReference type="Proteomes" id="UP001138802">
    <property type="component" value="Unassembled WGS sequence"/>
</dbReference>
<organism evidence="4 5">
    <name type="scientific">Thiocapsa imhoffii</name>
    <dbReference type="NCBI Taxonomy" id="382777"/>
    <lineage>
        <taxon>Bacteria</taxon>
        <taxon>Pseudomonadati</taxon>
        <taxon>Pseudomonadota</taxon>
        <taxon>Gammaproteobacteria</taxon>
        <taxon>Chromatiales</taxon>
        <taxon>Chromatiaceae</taxon>
        <taxon>Thiocapsa</taxon>
    </lineage>
</organism>
<protein>
    <recommendedName>
        <fullName evidence="6">DUF3106 domain-containing protein</fullName>
    </recommendedName>
</protein>
<evidence type="ECO:0000313" key="5">
    <source>
        <dbReference type="Proteomes" id="UP001138802"/>
    </source>
</evidence>
<feature type="coiled-coil region" evidence="1">
    <location>
        <begin position="156"/>
        <end position="183"/>
    </location>
</feature>